<dbReference type="HOGENOM" id="CLU_066192_26_4_4"/>
<dbReference type="RefSeq" id="WP_038499033.1">
    <property type="nucleotide sequence ID" value="NZ_AFWK01000063.1"/>
</dbReference>
<evidence type="ECO:0000313" key="2">
    <source>
        <dbReference type="EMBL" id="AIL32431.1"/>
    </source>
</evidence>
<dbReference type="InterPro" id="IPR010982">
    <property type="entry name" value="Lambda_DNA-bd_dom_sf"/>
</dbReference>
<dbReference type="AlphaFoldDB" id="A0A077DE61"/>
<dbReference type="CDD" id="cd00093">
    <property type="entry name" value="HTH_XRE"/>
    <property type="match status" value="1"/>
</dbReference>
<dbReference type="EMBL" id="CP009238">
    <property type="protein sequence ID" value="AIL32431.1"/>
    <property type="molecule type" value="Genomic_DNA"/>
</dbReference>
<dbReference type="PROSITE" id="PS50943">
    <property type="entry name" value="HTH_CROC1"/>
    <property type="match status" value="1"/>
</dbReference>
<dbReference type="SMART" id="SM00530">
    <property type="entry name" value="HTH_XRE"/>
    <property type="match status" value="1"/>
</dbReference>
<accession>A0A077DE61</accession>
<dbReference type="Proteomes" id="UP000028945">
    <property type="component" value="Chromosome"/>
</dbReference>
<keyword evidence="3" id="KW-1185">Reference proteome</keyword>
<evidence type="ECO:0000313" key="3">
    <source>
        <dbReference type="Proteomes" id="UP000028945"/>
    </source>
</evidence>
<dbReference type="OrthoDB" id="5524454at2"/>
<dbReference type="Gene3D" id="1.10.260.40">
    <property type="entry name" value="lambda repressor-like DNA-binding domains"/>
    <property type="match status" value="1"/>
</dbReference>
<gene>
    <name evidence="2" type="ORF">IX83_03100</name>
</gene>
<dbReference type="GO" id="GO:0003677">
    <property type="term" value="F:DNA binding"/>
    <property type="evidence" value="ECO:0007669"/>
    <property type="project" value="InterPro"/>
</dbReference>
<protein>
    <recommendedName>
        <fullName evidence="1">HTH cro/C1-type domain-containing protein</fullName>
    </recommendedName>
</protein>
<sequence length="130" mass="14981">MAQLVAVDIDKSIGQRIQQRRRELGYSADRLSEMIGISQQQLSRYERGANKINVSHLVSIATCLKTPISWFFLDCEPQFESYSPQPLETLALPIRGDDLKMRLDQHWQALSDEQRKKLISFLDSVLSMKN</sequence>
<dbReference type="Pfam" id="PF01381">
    <property type="entry name" value="HTH_3"/>
    <property type="match status" value="1"/>
</dbReference>
<dbReference type="SUPFAM" id="SSF47413">
    <property type="entry name" value="lambda repressor-like DNA-binding domains"/>
    <property type="match status" value="1"/>
</dbReference>
<dbReference type="eggNOG" id="COG1396">
    <property type="taxonomic scope" value="Bacteria"/>
</dbReference>
<feature type="domain" description="HTH cro/C1-type" evidence="1">
    <location>
        <begin position="17"/>
        <end position="71"/>
    </location>
</feature>
<dbReference type="InterPro" id="IPR001387">
    <property type="entry name" value="Cro/C1-type_HTH"/>
</dbReference>
<organism evidence="2 3">
    <name type="scientific">Basilea psittacipulmonis DSM 24701</name>
    <dbReference type="NCBI Taxonomy" id="1072685"/>
    <lineage>
        <taxon>Bacteria</taxon>
        <taxon>Pseudomonadati</taxon>
        <taxon>Pseudomonadota</taxon>
        <taxon>Betaproteobacteria</taxon>
        <taxon>Burkholderiales</taxon>
        <taxon>Alcaligenaceae</taxon>
        <taxon>Basilea</taxon>
    </lineage>
</organism>
<dbReference type="KEGG" id="bpsi:IX83_03100"/>
<reference evidence="2 3" key="1">
    <citation type="journal article" date="2014" name="BMC Genomics">
        <title>A genomic perspective on a new bacterial genus and species from the Alcaligenaceae family, Basilea psittacipulmonis.</title>
        <authorList>
            <person name="Whiteson K.L."/>
            <person name="Hernandez D."/>
            <person name="Lazarevic V."/>
            <person name="Gaia N."/>
            <person name="Farinelli L."/>
            <person name="Francois P."/>
            <person name="Pilo P."/>
            <person name="Frey J."/>
            <person name="Schrenzel J."/>
        </authorList>
    </citation>
    <scope>NUCLEOTIDE SEQUENCE [LARGE SCALE GENOMIC DNA]</scope>
    <source>
        <strain evidence="2 3">DSM 24701</strain>
    </source>
</reference>
<evidence type="ECO:0000259" key="1">
    <source>
        <dbReference type="PROSITE" id="PS50943"/>
    </source>
</evidence>
<name>A0A077DE61_9BURK</name>
<proteinExistence type="predicted"/>